<dbReference type="Gene3D" id="3.40.109.10">
    <property type="entry name" value="NADH Oxidase"/>
    <property type="match status" value="1"/>
</dbReference>
<dbReference type="InterPro" id="IPR000415">
    <property type="entry name" value="Nitroreductase-like"/>
</dbReference>
<dbReference type="GO" id="GO:0016491">
    <property type="term" value="F:oxidoreductase activity"/>
    <property type="evidence" value="ECO:0007669"/>
    <property type="project" value="UniProtKB-KW"/>
</dbReference>
<proteinExistence type="inferred from homology"/>
<dbReference type="InterPro" id="IPR029479">
    <property type="entry name" value="Nitroreductase"/>
</dbReference>
<dbReference type="SUPFAM" id="SSF55469">
    <property type="entry name" value="FMN-dependent nitroreductase-like"/>
    <property type="match status" value="1"/>
</dbReference>
<evidence type="ECO:0000259" key="3">
    <source>
        <dbReference type="Pfam" id="PF00881"/>
    </source>
</evidence>
<evidence type="ECO:0000313" key="4">
    <source>
        <dbReference type="EMBL" id="CAB4531437.1"/>
    </source>
</evidence>
<feature type="domain" description="Nitroreductase" evidence="3">
    <location>
        <begin position="72"/>
        <end position="157"/>
    </location>
</feature>
<evidence type="ECO:0000256" key="1">
    <source>
        <dbReference type="ARBA" id="ARBA00007118"/>
    </source>
</evidence>
<reference evidence="4" key="1">
    <citation type="submission" date="2020-05" db="EMBL/GenBank/DDBJ databases">
        <authorList>
            <person name="Chiriac C."/>
            <person name="Salcher M."/>
            <person name="Ghai R."/>
            <person name="Kavagutti S V."/>
        </authorList>
    </citation>
    <scope>NUCLEOTIDE SEQUENCE</scope>
</reference>
<dbReference type="CDD" id="cd02138">
    <property type="entry name" value="TdsD-like"/>
    <property type="match status" value="1"/>
</dbReference>
<evidence type="ECO:0000256" key="2">
    <source>
        <dbReference type="ARBA" id="ARBA00023002"/>
    </source>
</evidence>
<dbReference type="PANTHER" id="PTHR43673:SF10">
    <property type="entry name" value="NADH DEHYDROGENASE_NAD(P)H NITROREDUCTASE XCC3605-RELATED"/>
    <property type="match status" value="1"/>
</dbReference>
<dbReference type="AlphaFoldDB" id="A0A6J6AYI1"/>
<sequence length="191" mass="20891">MMKAETSVEIHELLATRRSPRSLDATAMLSRDDLLAILEAARWAASANNGQPWRFFVGVRADEVFNQILDSLVSFNQGWAHRSAALILVAGVHTREDGSVNNTFQYDCGLAVSQMVIETHHRGFVAHQMTGFDSEKMIANLGIDPSLTPVAVISIGKQAPAEQLQGGMLERENAPRERKALEAIVIKGLPS</sequence>
<organism evidence="4">
    <name type="scientific">freshwater metagenome</name>
    <dbReference type="NCBI Taxonomy" id="449393"/>
    <lineage>
        <taxon>unclassified sequences</taxon>
        <taxon>metagenomes</taxon>
        <taxon>ecological metagenomes</taxon>
    </lineage>
</organism>
<keyword evidence="2" id="KW-0560">Oxidoreductase</keyword>
<gene>
    <name evidence="4" type="ORF">UFOPK1412_00034</name>
</gene>
<name>A0A6J6AYI1_9ZZZZ</name>
<dbReference type="Pfam" id="PF00881">
    <property type="entry name" value="Nitroreductase"/>
    <property type="match status" value="2"/>
</dbReference>
<dbReference type="EMBL" id="CAEZSI010000002">
    <property type="protein sequence ID" value="CAB4531437.1"/>
    <property type="molecule type" value="Genomic_DNA"/>
</dbReference>
<comment type="similarity">
    <text evidence="1">Belongs to the nitroreductase family.</text>
</comment>
<dbReference type="PANTHER" id="PTHR43673">
    <property type="entry name" value="NAD(P)H NITROREDUCTASE YDGI-RELATED"/>
    <property type="match status" value="1"/>
</dbReference>
<accession>A0A6J6AYI1</accession>
<feature type="domain" description="Nitroreductase" evidence="3">
    <location>
        <begin position="15"/>
        <end position="67"/>
    </location>
</feature>
<protein>
    <submittedName>
        <fullName evidence="4">Unannotated protein</fullName>
    </submittedName>
</protein>